<gene>
    <name evidence="6" type="primary">LOC112273366</name>
    <name evidence="5" type="ORF">PHYPA_025044</name>
</gene>
<dbReference type="EnsemblPlants" id="Pp3c20_12080V3.2">
    <property type="protein sequence ID" value="Pp3c20_12080V3.2"/>
    <property type="gene ID" value="Pp3c20_12080"/>
</dbReference>
<evidence type="ECO:0000313" key="5">
    <source>
        <dbReference type="EMBL" id="PNR33101.1"/>
    </source>
</evidence>
<evidence type="ECO:0000256" key="1">
    <source>
        <dbReference type="ARBA" id="ARBA00005921"/>
    </source>
</evidence>
<organism evidence="5">
    <name type="scientific">Physcomitrium patens</name>
    <name type="common">Spreading-leaved earth moss</name>
    <name type="synonym">Physcomitrella patens</name>
    <dbReference type="NCBI Taxonomy" id="3218"/>
    <lineage>
        <taxon>Eukaryota</taxon>
        <taxon>Viridiplantae</taxon>
        <taxon>Streptophyta</taxon>
        <taxon>Embryophyta</taxon>
        <taxon>Bryophyta</taxon>
        <taxon>Bryophytina</taxon>
        <taxon>Bryopsida</taxon>
        <taxon>Funariidae</taxon>
        <taxon>Funariales</taxon>
        <taxon>Funariaceae</taxon>
        <taxon>Physcomitrium</taxon>
    </lineage>
</organism>
<dbReference type="PaxDb" id="3218-PP1S166_50V6.1"/>
<feature type="region of interest" description="Disordered" evidence="4">
    <location>
        <begin position="860"/>
        <end position="893"/>
    </location>
</feature>
<evidence type="ECO:0000313" key="6">
    <source>
        <dbReference type="EnsemblPlants" id="Pp3c20_12080V3.1"/>
    </source>
</evidence>
<feature type="region of interest" description="Disordered" evidence="4">
    <location>
        <begin position="308"/>
        <end position="339"/>
    </location>
</feature>
<feature type="coiled-coil region" evidence="3">
    <location>
        <begin position="686"/>
        <end position="783"/>
    </location>
</feature>
<dbReference type="Gramene" id="Pp3c20_12080V3.2">
    <property type="protein sequence ID" value="Pp3c20_12080V3.2"/>
    <property type="gene ID" value="Pp3c20_12080"/>
</dbReference>
<dbReference type="EnsemblPlants" id="Pp3c20_12080V3.1">
    <property type="protein sequence ID" value="Pp3c20_12080V3.1"/>
    <property type="gene ID" value="Pp3c20_12080"/>
</dbReference>
<reference evidence="6" key="3">
    <citation type="submission" date="2020-12" db="UniProtKB">
        <authorList>
            <consortium name="EnsemblPlants"/>
        </authorList>
    </citation>
    <scope>IDENTIFICATION</scope>
</reference>
<feature type="coiled-coil region" evidence="3">
    <location>
        <begin position="364"/>
        <end position="412"/>
    </location>
</feature>
<dbReference type="OMA" id="THMSRME"/>
<feature type="compositionally biased region" description="Basic and acidic residues" evidence="4">
    <location>
        <begin position="310"/>
        <end position="322"/>
    </location>
</feature>
<keyword evidence="2 3" id="KW-0175">Coiled coil</keyword>
<comment type="similarity">
    <text evidence="1">Belongs to the FPP family.</text>
</comment>
<dbReference type="PANTHER" id="PTHR31580:SF4">
    <property type="entry name" value="FILAMENT-LIKE PLANT PROTEIN 6"/>
    <property type="match status" value="1"/>
</dbReference>
<feature type="coiled-coil region" evidence="3">
    <location>
        <begin position="131"/>
        <end position="180"/>
    </location>
</feature>
<sequence length="1100" mass="122416">MDFKDAQKPRGWLWKKKNGFGEGGTSPPTVKLFDEQEVARILEDQIRCQKEEMDNTLREVDEKYSEKERAINEKLNKALAEITVKDNLVKQHIKVAEEAVTGWERAENDAAAFKLQLECALQQKLANEDRVEHLDGALKEVMKQLRGAREEQEQRIHEAIVKKTQEYDKLRLEMESKLTEASHMVAQTRAELIESRAENKVLTHALQERSRVLAEVNDKRARAETEMKVLQVRLNGMEKENIALKCNIHLITKELETRMSELEHGREAAELASNQHAEVMKKVTKLDDECNRLRTLLRKKLPSSAAMVRVKQDVDASGRDQPGKVSPRRRPLGKGQSAMDQAQVAAAQESLQAFLEVNASVEKILNLEEETRMLKEALAKRNDELQNARIMCAKTASRLSSVEEEVEALRAASKSVSLMEKVSPENWPSNVLALSDSSPKGLASKRDTSLNFELMDDFEEMERLANSQPQSLSISGSEHTVETALIVFGAVDESSHQLRIVRLEEVLAVKDRDLEAAKQMCHELSKKLSVAEEQPLFFQNRNAVNEQSVIDLQDRLDLLLEGSENSKETSSVSGNDEIGVVVRKLVHITEALAQATGTESAPPTLGHHVATNDSNNVIVSSLRWQDGALDASMSRLVQAANGYFEGGADVLKFVMELMAALDCILIIHITANEETRKERDVSGRERLAISMELESARVTISQLEEELCRLRAEQVDLQWKLQVETGRSPQLEAEIERLRTEKAELDNNLSEMDQHLVEANARVESLRVRLGESETLVKELQTRQVAYNNVEKEDDMIERELLELSSPNLALSVSMRAADAEMHQLQDKVAALEVELQGERRRHQEVVSKLEDMQEQIHRGVGRMEHSSGRSINSREDENNLQPAVVEDDTARSERKEKEIAAAALAECQRTILTLGKQLRVLGLQGSLNDLPLTNPSSPDSIEKMTHAMEFLRTQADLSADVPAAPSSPGTSLNWASKLGRSSLPGTFYRQTNNGSGSCKNGANSLTDGPSLLNCAEQSDSGNSIPDTPSSPASPVRVMRSVRTIRGSASNMKATSDNANTEGKSLDPSGTAPTTPFKRFYSRSQSETSMSSDHSNPGPV</sequence>
<evidence type="ECO:0000256" key="4">
    <source>
        <dbReference type="SAM" id="MobiDB-lite"/>
    </source>
</evidence>
<feature type="compositionally biased region" description="Basic and acidic residues" evidence="4">
    <location>
        <begin position="860"/>
        <end position="878"/>
    </location>
</feature>
<reference evidence="5 7" key="2">
    <citation type="journal article" date="2018" name="Plant J.">
        <title>The Physcomitrella patens chromosome-scale assembly reveals moss genome structure and evolution.</title>
        <authorList>
            <person name="Lang D."/>
            <person name="Ullrich K.K."/>
            <person name="Murat F."/>
            <person name="Fuchs J."/>
            <person name="Jenkins J."/>
            <person name="Haas F.B."/>
            <person name="Piednoel M."/>
            <person name="Gundlach H."/>
            <person name="Van Bel M."/>
            <person name="Meyberg R."/>
            <person name="Vives C."/>
            <person name="Morata J."/>
            <person name="Symeonidi A."/>
            <person name="Hiss M."/>
            <person name="Muchero W."/>
            <person name="Kamisugi Y."/>
            <person name="Saleh O."/>
            <person name="Blanc G."/>
            <person name="Decker E.L."/>
            <person name="van Gessel N."/>
            <person name="Grimwood J."/>
            <person name="Hayes R.D."/>
            <person name="Graham S.W."/>
            <person name="Gunter L.E."/>
            <person name="McDaniel S.F."/>
            <person name="Hoernstein S.N.W."/>
            <person name="Larsson A."/>
            <person name="Li F.W."/>
            <person name="Perroud P.F."/>
            <person name="Phillips J."/>
            <person name="Ranjan P."/>
            <person name="Rokshar D.S."/>
            <person name="Rothfels C.J."/>
            <person name="Schneider L."/>
            <person name="Shu S."/>
            <person name="Stevenson D.W."/>
            <person name="Thummler F."/>
            <person name="Tillich M."/>
            <person name="Villarreal Aguilar J.C."/>
            <person name="Widiez T."/>
            <person name="Wong G.K."/>
            <person name="Wymore A."/>
            <person name="Zhang Y."/>
            <person name="Zimmer A.D."/>
            <person name="Quatrano R.S."/>
            <person name="Mayer K.F.X."/>
            <person name="Goodstein D."/>
            <person name="Casacuberta J.M."/>
            <person name="Vandepoele K."/>
            <person name="Reski R."/>
            <person name="Cuming A.C."/>
            <person name="Tuskan G.A."/>
            <person name="Maumus F."/>
            <person name="Salse J."/>
            <person name="Schmutz J."/>
            <person name="Rensing S.A."/>
        </authorList>
    </citation>
    <scope>NUCLEOTIDE SEQUENCE [LARGE SCALE GENOMIC DNA]</scope>
    <source>
        <strain evidence="6 7">cv. Gransden 2004</strain>
    </source>
</reference>
<dbReference type="STRING" id="3218.A0A2K1IV01"/>
<feature type="coiled-coil region" evidence="3">
    <location>
        <begin position="500"/>
        <end position="534"/>
    </location>
</feature>
<feature type="region of interest" description="Disordered" evidence="4">
    <location>
        <begin position="1010"/>
        <end position="1100"/>
    </location>
</feature>
<proteinExistence type="inferred from homology"/>
<dbReference type="AlphaFoldDB" id="A0A2K1IV01"/>
<dbReference type="OrthoDB" id="1926355at2759"/>
<dbReference type="Pfam" id="PF05911">
    <property type="entry name" value="FPP"/>
    <property type="match status" value="2"/>
</dbReference>
<dbReference type="Gramene" id="Pp3c20_12080V3.1">
    <property type="protein sequence ID" value="Pp3c20_12080V3.1"/>
    <property type="gene ID" value="Pp3c20_12080"/>
</dbReference>
<evidence type="ECO:0000256" key="2">
    <source>
        <dbReference type="ARBA" id="ARBA00023054"/>
    </source>
</evidence>
<evidence type="ECO:0000256" key="3">
    <source>
        <dbReference type="SAM" id="Coils"/>
    </source>
</evidence>
<dbReference type="RefSeq" id="XP_024357811.1">
    <property type="nucleotide sequence ID" value="XM_024502043.2"/>
</dbReference>
<dbReference type="Gene3D" id="1.10.287.1490">
    <property type="match status" value="1"/>
</dbReference>
<dbReference type="PANTHER" id="PTHR31580">
    <property type="entry name" value="FILAMENT-LIKE PLANT PROTEIN 4"/>
    <property type="match status" value="1"/>
</dbReference>
<feature type="compositionally biased region" description="Polar residues" evidence="4">
    <location>
        <begin position="1016"/>
        <end position="1033"/>
    </location>
</feature>
<accession>A0A2K1IV01</accession>
<dbReference type="Proteomes" id="UP000006727">
    <property type="component" value="Chromosome 20"/>
</dbReference>
<evidence type="ECO:0008006" key="8">
    <source>
        <dbReference type="Google" id="ProtNLM"/>
    </source>
</evidence>
<feature type="region of interest" description="Disordered" evidence="4">
    <location>
        <begin position="1"/>
        <end position="28"/>
    </location>
</feature>
<keyword evidence="7" id="KW-1185">Reference proteome</keyword>
<reference evidence="5 7" key="1">
    <citation type="journal article" date="2008" name="Science">
        <title>The Physcomitrella genome reveals evolutionary insights into the conquest of land by plants.</title>
        <authorList>
            <person name="Rensing S."/>
            <person name="Lang D."/>
            <person name="Zimmer A."/>
            <person name="Terry A."/>
            <person name="Salamov A."/>
            <person name="Shapiro H."/>
            <person name="Nishiyama T."/>
            <person name="Perroud P.-F."/>
            <person name="Lindquist E."/>
            <person name="Kamisugi Y."/>
            <person name="Tanahashi T."/>
            <person name="Sakakibara K."/>
            <person name="Fujita T."/>
            <person name="Oishi K."/>
            <person name="Shin-I T."/>
            <person name="Kuroki Y."/>
            <person name="Toyoda A."/>
            <person name="Suzuki Y."/>
            <person name="Hashimoto A."/>
            <person name="Yamaguchi K."/>
            <person name="Sugano A."/>
            <person name="Kohara Y."/>
            <person name="Fujiyama A."/>
            <person name="Anterola A."/>
            <person name="Aoki S."/>
            <person name="Ashton N."/>
            <person name="Barbazuk W.B."/>
            <person name="Barker E."/>
            <person name="Bennetzen J."/>
            <person name="Bezanilla M."/>
            <person name="Blankenship R."/>
            <person name="Cho S.H."/>
            <person name="Dutcher S."/>
            <person name="Estelle M."/>
            <person name="Fawcett J.A."/>
            <person name="Gundlach H."/>
            <person name="Hanada K."/>
            <person name="Heyl A."/>
            <person name="Hicks K.A."/>
            <person name="Hugh J."/>
            <person name="Lohr M."/>
            <person name="Mayer K."/>
            <person name="Melkozernov A."/>
            <person name="Murata T."/>
            <person name="Nelson D."/>
            <person name="Pils B."/>
            <person name="Prigge M."/>
            <person name="Reiss B."/>
            <person name="Renner T."/>
            <person name="Rombauts S."/>
            <person name="Rushton P."/>
            <person name="Sanderfoot A."/>
            <person name="Schween G."/>
            <person name="Shiu S.-H."/>
            <person name="Stueber K."/>
            <person name="Theodoulou F.L."/>
            <person name="Tu H."/>
            <person name="Van de Peer Y."/>
            <person name="Verrier P.J."/>
            <person name="Waters E."/>
            <person name="Wood A."/>
            <person name="Yang L."/>
            <person name="Cove D."/>
            <person name="Cuming A."/>
            <person name="Hasebe M."/>
            <person name="Lucas S."/>
            <person name="Mishler D.B."/>
            <person name="Reski R."/>
            <person name="Grigoriev I."/>
            <person name="Quatrano R.S."/>
            <person name="Boore J.L."/>
        </authorList>
    </citation>
    <scope>NUCLEOTIDE SEQUENCE [LARGE SCALE GENOMIC DNA]</scope>
    <source>
        <strain evidence="6 7">cv. Gransden 2004</strain>
    </source>
</reference>
<feature type="coiled-coil region" evidence="3">
    <location>
        <begin position="206"/>
        <end position="272"/>
    </location>
</feature>
<feature type="coiled-coil region" evidence="3">
    <location>
        <begin position="815"/>
        <end position="856"/>
    </location>
</feature>
<protein>
    <recommendedName>
        <fullName evidence="8">Filament-like plant protein</fullName>
    </recommendedName>
</protein>
<feature type="coiled-coil region" evidence="3">
    <location>
        <begin position="39"/>
        <end position="77"/>
    </location>
</feature>
<evidence type="ECO:0000313" key="7">
    <source>
        <dbReference type="Proteomes" id="UP000006727"/>
    </source>
</evidence>
<name>A0A2K1IV01_PHYPA</name>
<dbReference type="InterPro" id="IPR008587">
    <property type="entry name" value="FPP_plant"/>
</dbReference>
<feature type="compositionally biased region" description="Polar residues" evidence="4">
    <location>
        <begin position="1047"/>
        <end position="1063"/>
    </location>
</feature>
<dbReference type="GeneID" id="112273366"/>
<dbReference type="EMBL" id="ABEU02000020">
    <property type="protein sequence ID" value="PNR33101.1"/>
    <property type="molecule type" value="Genomic_DNA"/>
</dbReference>
<feature type="compositionally biased region" description="Polar residues" evidence="4">
    <location>
        <begin position="1082"/>
        <end position="1100"/>
    </location>
</feature>